<evidence type="ECO:0000313" key="2">
    <source>
        <dbReference type="EMBL" id="CAD9581278.1"/>
    </source>
</evidence>
<gene>
    <name evidence="2" type="ORF">BIGN1055_LOCUS1255</name>
    <name evidence="3" type="ORF">BIGN1055_LOCUS1256</name>
</gene>
<feature type="region of interest" description="Disordered" evidence="1">
    <location>
        <begin position="19"/>
        <end position="82"/>
    </location>
</feature>
<evidence type="ECO:0000256" key="1">
    <source>
        <dbReference type="SAM" id="MobiDB-lite"/>
    </source>
</evidence>
<dbReference type="AlphaFoldDB" id="A0A6T7ERE4"/>
<protein>
    <submittedName>
        <fullName evidence="2">Uncharacterized protein</fullName>
    </submittedName>
</protein>
<name>A0A6T7ERE4_BIGNA</name>
<accession>A0A6T7ERE4</accession>
<reference evidence="2" key="1">
    <citation type="submission" date="2021-01" db="EMBL/GenBank/DDBJ databases">
        <authorList>
            <person name="Corre E."/>
            <person name="Pelletier E."/>
            <person name="Niang G."/>
            <person name="Scheremetjew M."/>
            <person name="Finn R."/>
            <person name="Kale V."/>
            <person name="Holt S."/>
            <person name="Cochrane G."/>
            <person name="Meng A."/>
            <person name="Brown T."/>
            <person name="Cohen L."/>
        </authorList>
    </citation>
    <scope>NUCLEOTIDE SEQUENCE</scope>
    <source>
        <strain evidence="2">CCMP1258.1</strain>
    </source>
</reference>
<organism evidence="2">
    <name type="scientific">Bigelowiella natans</name>
    <name type="common">Pedinomonas minutissima</name>
    <name type="synonym">Chlorarachnion sp. (strain CCMP621)</name>
    <dbReference type="NCBI Taxonomy" id="227086"/>
    <lineage>
        <taxon>Eukaryota</taxon>
        <taxon>Sar</taxon>
        <taxon>Rhizaria</taxon>
        <taxon>Cercozoa</taxon>
        <taxon>Chlorarachniophyceae</taxon>
        <taxon>Bigelowiella</taxon>
    </lineage>
</organism>
<dbReference type="EMBL" id="HBHA01001958">
    <property type="protein sequence ID" value="CAD9581278.1"/>
    <property type="molecule type" value="Transcribed_RNA"/>
</dbReference>
<proteinExistence type="predicted"/>
<evidence type="ECO:0000313" key="3">
    <source>
        <dbReference type="EMBL" id="CAD9581281.1"/>
    </source>
</evidence>
<sequence length="99" mass="10849">MYAVEDGLDVDEDVEELEQRKKIARASSKHGAASGNTKGSPPPLPPYPKNRFAKNRVVKGCDSNISQNNKEDNGHGLRKRGGFHFLGEVPEALKTATFK</sequence>
<dbReference type="EMBL" id="HBHA01001959">
    <property type="protein sequence ID" value="CAD9581281.1"/>
    <property type="molecule type" value="Transcribed_RNA"/>
</dbReference>